<feature type="domain" description="DUF4140" evidence="2">
    <location>
        <begin position="29"/>
        <end position="129"/>
    </location>
</feature>
<evidence type="ECO:0000259" key="1">
    <source>
        <dbReference type="Pfam" id="PF13598"/>
    </source>
</evidence>
<dbReference type="InterPro" id="IPR037291">
    <property type="entry name" value="DUF4139"/>
</dbReference>
<dbReference type="Pfam" id="PF13600">
    <property type="entry name" value="DUF4140"/>
    <property type="match status" value="1"/>
</dbReference>
<organism evidence="3 4">
    <name type="scientific">Mesoterricola silvestris</name>
    <dbReference type="NCBI Taxonomy" id="2927979"/>
    <lineage>
        <taxon>Bacteria</taxon>
        <taxon>Pseudomonadati</taxon>
        <taxon>Acidobacteriota</taxon>
        <taxon>Holophagae</taxon>
        <taxon>Holophagales</taxon>
        <taxon>Holophagaceae</taxon>
        <taxon>Mesoterricola</taxon>
    </lineage>
</organism>
<gene>
    <name evidence="3" type="ORF">METEAL_34930</name>
</gene>
<accession>A0AA48GMZ6</accession>
<dbReference type="PANTHER" id="PTHR31005:SF8">
    <property type="entry name" value="DUF4139 DOMAIN-CONTAINING PROTEIN"/>
    <property type="match status" value="1"/>
</dbReference>
<keyword evidence="4" id="KW-1185">Reference proteome</keyword>
<dbReference type="AlphaFoldDB" id="A0AA48GMZ6"/>
<sequence>MLTRWLLPCLALTLAAEVPVSLTAPIRRVRLHPDEAWVTRVGQAKVAGPGVHRLLLKDLPQGLELDDVRVAASGPKGSRLGDLSVGAEPRKVTETPEYKALKAEWEGVRDRQDALEAEGESIAKELAFLSGLQAGYDKEISARMTGALPGAAAVVDLSRSLQGRFGEVLTRDRRRRRELEKVREEFRRLDVDLSRRAAERSASPAQATVEVATDRAGEVEVEFTYRTRGAGWVPTYEARLAPDGRKLELAIFATIRQGTGEDWNRVQVEITNARSGRSLALAQYAGPRLVDSAVPALEVAERRMRNLGSLAPGVAQNQYLPAPRAVLDVVAANAPATVSEAQPLEEARGIAATWALEGTKDIPADNEAHRFRILGRDLEPALALVATPRLDPTVHRVARFPVPAGIPLFPGAAVVHYAGTQRVGQTQLEMPLPGAPFQFGFGPYRGVRVELRQVEALKEAVGTFTKDIQWTLRERMEVSNDTAEAVQVELLDREVRASSDKVRITPLPGTTPSREDAVPGVRAWTLAVEPRGKGTVALGAQIRIPAGCVLTGADDLHLPR</sequence>
<dbReference type="InterPro" id="IPR011935">
    <property type="entry name" value="CHP02231"/>
</dbReference>
<evidence type="ECO:0008006" key="5">
    <source>
        <dbReference type="Google" id="ProtNLM"/>
    </source>
</evidence>
<dbReference type="NCBIfam" id="TIGR02231">
    <property type="entry name" value="mucoidy inhibitor MuiA family protein"/>
    <property type="match status" value="1"/>
</dbReference>
<evidence type="ECO:0000313" key="3">
    <source>
        <dbReference type="EMBL" id="BDU74319.1"/>
    </source>
</evidence>
<dbReference type="EMBL" id="AP027080">
    <property type="protein sequence ID" value="BDU74319.1"/>
    <property type="molecule type" value="Genomic_DNA"/>
</dbReference>
<proteinExistence type="predicted"/>
<reference evidence="4" key="1">
    <citation type="journal article" date="2023" name="Int. J. Syst. Evol. Microbiol.">
        <title>Mesoterricola silvestris gen. nov., sp. nov., Mesoterricola sediminis sp. nov., Geothrix oryzae sp. nov., Geothrix edaphica sp. nov., Geothrix rubra sp. nov., and Geothrix limicola sp. nov., six novel members of Acidobacteriota isolated from soils.</title>
        <authorList>
            <person name="Itoh H."/>
            <person name="Sugisawa Y."/>
            <person name="Mise K."/>
            <person name="Xu Z."/>
            <person name="Kuniyasu M."/>
            <person name="Ushijima N."/>
            <person name="Kawano K."/>
            <person name="Kobayashi E."/>
            <person name="Shiratori Y."/>
            <person name="Masuda Y."/>
            <person name="Senoo K."/>
        </authorList>
    </citation>
    <scope>NUCLEOTIDE SEQUENCE [LARGE SCALE GENOMIC DNA]</scope>
    <source>
        <strain evidence="4">W79</strain>
    </source>
</reference>
<protein>
    <recommendedName>
        <fullName evidence="5">Mucoidy inhibitor MuiA family protein</fullName>
    </recommendedName>
</protein>
<evidence type="ECO:0000259" key="2">
    <source>
        <dbReference type="Pfam" id="PF13600"/>
    </source>
</evidence>
<name>A0AA48GMZ6_9BACT</name>
<dbReference type="Pfam" id="PF13598">
    <property type="entry name" value="DUF4139"/>
    <property type="match status" value="1"/>
</dbReference>
<evidence type="ECO:0000313" key="4">
    <source>
        <dbReference type="Proteomes" id="UP001238179"/>
    </source>
</evidence>
<dbReference type="RefSeq" id="WP_316412995.1">
    <property type="nucleotide sequence ID" value="NZ_AP027080.1"/>
</dbReference>
<dbReference type="KEGG" id="msil:METEAL_34930"/>
<dbReference type="InterPro" id="IPR025554">
    <property type="entry name" value="DUF4140"/>
</dbReference>
<feature type="domain" description="DUF4139" evidence="1">
    <location>
        <begin position="221"/>
        <end position="545"/>
    </location>
</feature>
<dbReference type="PANTHER" id="PTHR31005">
    <property type="entry name" value="DUF4139 DOMAIN-CONTAINING PROTEIN"/>
    <property type="match status" value="1"/>
</dbReference>
<dbReference type="Proteomes" id="UP001238179">
    <property type="component" value="Chromosome"/>
</dbReference>